<protein>
    <submittedName>
        <fullName evidence="2">Uncharacterized protein</fullName>
    </submittedName>
</protein>
<feature type="compositionally biased region" description="Low complexity" evidence="1">
    <location>
        <begin position="37"/>
        <end position="47"/>
    </location>
</feature>
<dbReference type="AlphaFoldDB" id="A0A8S3H5K1"/>
<evidence type="ECO:0000256" key="1">
    <source>
        <dbReference type="SAM" id="MobiDB-lite"/>
    </source>
</evidence>
<name>A0A8S3H5K1_9BILA</name>
<feature type="compositionally biased region" description="Polar residues" evidence="1">
    <location>
        <begin position="48"/>
        <end position="69"/>
    </location>
</feature>
<feature type="non-terminal residue" evidence="2">
    <location>
        <position position="1"/>
    </location>
</feature>
<feature type="compositionally biased region" description="Basic residues" evidence="1">
    <location>
        <begin position="1"/>
        <end position="15"/>
    </location>
</feature>
<evidence type="ECO:0000313" key="2">
    <source>
        <dbReference type="EMBL" id="CAF5176156.1"/>
    </source>
</evidence>
<accession>A0A8S3H5K1</accession>
<evidence type="ECO:0000313" key="3">
    <source>
        <dbReference type="Proteomes" id="UP000681720"/>
    </source>
</evidence>
<dbReference type="Proteomes" id="UP000681720">
    <property type="component" value="Unassembled WGS sequence"/>
</dbReference>
<feature type="region of interest" description="Disordered" evidence="1">
    <location>
        <begin position="1"/>
        <end position="99"/>
    </location>
</feature>
<dbReference type="EMBL" id="CAJOBJ010326580">
    <property type="protein sequence ID" value="CAF5176156.1"/>
    <property type="molecule type" value="Genomic_DNA"/>
</dbReference>
<gene>
    <name evidence="2" type="ORF">GIL414_LOCUS67750</name>
</gene>
<sequence length="130" mass="14431">MSINRKKNPQNKHRSFVTTNMHDIHSSMTRSSHSRASDTSSAYSGSDVMQSSTNGEDGLLTNNGDNCLGQNDDGGLSRCISIHETDDESETSSEHSFPLHDHIRESLLKDANERTDDDIEAILECLIHFP</sequence>
<proteinExistence type="predicted"/>
<reference evidence="2" key="1">
    <citation type="submission" date="2021-02" db="EMBL/GenBank/DDBJ databases">
        <authorList>
            <person name="Nowell W R."/>
        </authorList>
    </citation>
    <scope>NUCLEOTIDE SEQUENCE</scope>
</reference>
<comment type="caution">
    <text evidence="2">The sequence shown here is derived from an EMBL/GenBank/DDBJ whole genome shotgun (WGS) entry which is preliminary data.</text>
</comment>
<organism evidence="2 3">
    <name type="scientific">Rotaria magnacalcarata</name>
    <dbReference type="NCBI Taxonomy" id="392030"/>
    <lineage>
        <taxon>Eukaryota</taxon>
        <taxon>Metazoa</taxon>
        <taxon>Spiralia</taxon>
        <taxon>Gnathifera</taxon>
        <taxon>Rotifera</taxon>
        <taxon>Eurotatoria</taxon>
        <taxon>Bdelloidea</taxon>
        <taxon>Philodinida</taxon>
        <taxon>Philodinidae</taxon>
        <taxon>Rotaria</taxon>
    </lineage>
</organism>